<comment type="caution">
    <text evidence="8">The sequence shown here is derived from an EMBL/GenBank/DDBJ whole genome shotgun (WGS) entry which is preliminary data.</text>
</comment>
<gene>
    <name evidence="8" type="ORF">ITI46_22320</name>
</gene>
<evidence type="ECO:0000256" key="1">
    <source>
        <dbReference type="ARBA" id="ARBA00022714"/>
    </source>
</evidence>
<dbReference type="InterPro" id="IPR005805">
    <property type="entry name" value="Rieske_Fe-S_prot_C"/>
</dbReference>
<dbReference type="RefSeq" id="WP_209241481.1">
    <property type="nucleotide sequence ID" value="NZ_JADKMA010000124.1"/>
</dbReference>
<dbReference type="Gene3D" id="2.102.10.10">
    <property type="entry name" value="Rieske [2Fe-2S] iron-sulphur domain"/>
    <property type="match status" value="1"/>
</dbReference>
<organism evidence="8 9">
    <name type="scientific">Streptomyces oryzae</name>
    <dbReference type="NCBI Taxonomy" id="1434886"/>
    <lineage>
        <taxon>Bacteria</taxon>
        <taxon>Bacillati</taxon>
        <taxon>Actinomycetota</taxon>
        <taxon>Actinomycetes</taxon>
        <taxon>Kitasatosporales</taxon>
        <taxon>Streptomycetaceae</taxon>
        <taxon>Streptomyces</taxon>
    </lineage>
</organism>
<dbReference type="Proteomes" id="UP001519064">
    <property type="component" value="Unassembled WGS sequence"/>
</dbReference>
<keyword evidence="9" id="KW-1185">Reference proteome</keyword>
<keyword evidence="3" id="KW-0408">Iron</keyword>
<evidence type="ECO:0000256" key="2">
    <source>
        <dbReference type="ARBA" id="ARBA00022723"/>
    </source>
</evidence>
<keyword evidence="1" id="KW-0001">2Fe-2S</keyword>
<accession>A0ABS3XHB4</accession>
<dbReference type="PANTHER" id="PTHR13847:SF274">
    <property type="entry name" value="RIESKE 2FE-2S IRON-SULFUR PROTEIN YHFW-RELATED"/>
    <property type="match status" value="1"/>
</dbReference>
<reference evidence="8 9" key="1">
    <citation type="submission" date="2020-11" db="EMBL/GenBank/DDBJ databases">
        <title>Streptomyces spirodelae sp. nov., isolated from duckweed.</title>
        <authorList>
            <person name="Saimee Y."/>
            <person name="Duangmal K."/>
        </authorList>
    </citation>
    <scope>NUCLEOTIDE SEQUENCE [LARGE SCALE GENOMIC DNA]</scope>
    <source>
        <strain evidence="8 9">S16-07</strain>
    </source>
</reference>
<dbReference type="Pfam" id="PF00355">
    <property type="entry name" value="Rieske"/>
    <property type="match status" value="1"/>
</dbReference>
<evidence type="ECO:0000256" key="6">
    <source>
        <dbReference type="SAM" id="MobiDB-lite"/>
    </source>
</evidence>
<evidence type="ECO:0000259" key="7">
    <source>
        <dbReference type="PROSITE" id="PS51296"/>
    </source>
</evidence>
<dbReference type="PRINTS" id="PR00162">
    <property type="entry name" value="RIESKE"/>
</dbReference>
<dbReference type="PROSITE" id="PS51296">
    <property type="entry name" value="RIESKE"/>
    <property type="match status" value="1"/>
</dbReference>
<dbReference type="Pfam" id="PF01266">
    <property type="entry name" value="DAO"/>
    <property type="match status" value="1"/>
</dbReference>
<dbReference type="InterPro" id="IPR036188">
    <property type="entry name" value="FAD/NAD-bd_sf"/>
</dbReference>
<keyword evidence="5" id="KW-1015">Disulfide bond</keyword>
<evidence type="ECO:0000256" key="5">
    <source>
        <dbReference type="ARBA" id="ARBA00023157"/>
    </source>
</evidence>
<dbReference type="InterPro" id="IPR036922">
    <property type="entry name" value="Rieske_2Fe-2S_sf"/>
</dbReference>
<dbReference type="SUPFAM" id="SSF51905">
    <property type="entry name" value="FAD/NAD(P)-binding domain"/>
    <property type="match status" value="1"/>
</dbReference>
<feature type="domain" description="Rieske" evidence="7">
    <location>
        <begin position="428"/>
        <end position="516"/>
    </location>
</feature>
<dbReference type="InterPro" id="IPR017941">
    <property type="entry name" value="Rieske_2Fe-2S"/>
</dbReference>
<evidence type="ECO:0000313" key="9">
    <source>
        <dbReference type="Proteomes" id="UP001519064"/>
    </source>
</evidence>
<evidence type="ECO:0000256" key="3">
    <source>
        <dbReference type="ARBA" id="ARBA00023004"/>
    </source>
</evidence>
<dbReference type="Gene3D" id="3.30.9.10">
    <property type="entry name" value="D-Amino Acid Oxidase, subunit A, domain 2"/>
    <property type="match status" value="1"/>
</dbReference>
<protein>
    <submittedName>
        <fullName evidence="8">FAD-dependent oxidoreductase</fullName>
    </submittedName>
</protein>
<proteinExistence type="predicted"/>
<evidence type="ECO:0000256" key="4">
    <source>
        <dbReference type="ARBA" id="ARBA00023014"/>
    </source>
</evidence>
<evidence type="ECO:0000313" key="8">
    <source>
        <dbReference type="EMBL" id="MBO8194377.1"/>
    </source>
</evidence>
<dbReference type="PANTHER" id="PTHR13847">
    <property type="entry name" value="SARCOSINE DEHYDROGENASE-RELATED"/>
    <property type="match status" value="1"/>
</dbReference>
<feature type="region of interest" description="Disordered" evidence="6">
    <location>
        <begin position="497"/>
        <end position="516"/>
    </location>
</feature>
<dbReference type="Gene3D" id="3.50.50.60">
    <property type="entry name" value="FAD/NAD(P)-binding domain"/>
    <property type="match status" value="1"/>
</dbReference>
<keyword evidence="2" id="KW-0479">Metal-binding</keyword>
<sequence>MTTLPVGYESYWMLSAAGEPHPPLPPDSRIEVDVAVVGGGIAGLSVAWELARAGRSVAVLESDRMAAGVTGHTTAKLSALHGLTYSWLRDSCSAEDARLYARSQQGAVDHLAAVGEQLGADCELERVPAYTYVESADHVDEVRAEAEAAAEAGLAASFVTDTGLPFRVRAAVRVENQAQFHPRKYLLALADDIRRRGGLLFERTRIVALDEGEPCLLGAENGGEVVARDVVVATHYPVFDRALMFSRLEPRRELVISALLPEDEDPRGTYLSPERGTRSVRTAPYPFGAGRRLLIVTGEKFTPGMQGIGSVGARYERLAAWTYERFPSARLAHRWATQDNEAADRVPYIGRFHAGTQHVYVATGFGGWGMSSGVLAGQLLAAYLTGGQLPPWARLYDPVRLRPREASTLLRLQSAVARRFVGDRLRPSYVDSVDEIPPGTGAIVRVQGRRCAVHRTTEGELHAVSPRCTHLGCLVRFNDAESAWECPCHGSRFGTDGSVIQGPATRPLEQRDLGEV</sequence>
<name>A0ABS3XHB4_9ACTN</name>
<dbReference type="SUPFAM" id="SSF50022">
    <property type="entry name" value="ISP domain"/>
    <property type="match status" value="1"/>
</dbReference>
<keyword evidence="4" id="KW-0411">Iron-sulfur</keyword>
<dbReference type="EMBL" id="JADKMA010000124">
    <property type="protein sequence ID" value="MBO8194377.1"/>
    <property type="molecule type" value="Genomic_DNA"/>
</dbReference>
<dbReference type="InterPro" id="IPR006076">
    <property type="entry name" value="FAD-dep_OxRdtase"/>
</dbReference>